<dbReference type="EMBL" id="BMAW01088565">
    <property type="protein sequence ID" value="GFS35298.1"/>
    <property type="molecule type" value="Genomic_DNA"/>
</dbReference>
<gene>
    <name evidence="1" type="ORF">NPIL_383891</name>
</gene>
<comment type="caution">
    <text evidence="1">The sequence shown here is derived from an EMBL/GenBank/DDBJ whole genome shotgun (WGS) entry which is preliminary data.</text>
</comment>
<reference evidence="1" key="1">
    <citation type="submission" date="2020-08" db="EMBL/GenBank/DDBJ databases">
        <title>Multicomponent nature underlies the extraordinary mechanical properties of spider dragline silk.</title>
        <authorList>
            <person name="Kono N."/>
            <person name="Nakamura H."/>
            <person name="Mori M."/>
            <person name="Yoshida Y."/>
            <person name="Ohtoshi R."/>
            <person name="Malay A.D."/>
            <person name="Moran D.A.P."/>
            <person name="Tomita M."/>
            <person name="Numata K."/>
            <person name="Arakawa K."/>
        </authorList>
    </citation>
    <scope>NUCLEOTIDE SEQUENCE</scope>
</reference>
<name>A0A8X6I915_NEPPI</name>
<keyword evidence="2" id="KW-1185">Reference proteome</keyword>
<organism evidence="1 2">
    <name type="scientific">Nephila pilipes</name>
    <name type="common">Giant wood spider</name>
    <name type="synonym">Nephila maculata</name>
    <dbReference type="NCBI Taxonomy" id="299642"/>
    <lineage>
        <taxon>Eukaryota</taxon>
        <taxon>Metazoa</taxon>
        <taxon>Ecdysozoa</taxon>
        <taxon>Arthropoda</taxon>
        <taxon>Chelicerata</taxon>
        <taxon>Arachnida</taxon>
        <taxon>Araneae</taxon>
        <taxon>Araneomorphae</taxon>
        <taxon>Entelegynae</taxon>
        <taxon>Araneoidea</taxon>
        <taxon>Nephilidae</taxon>
        <taxon>Nephila</taxon>
    </lineage>
</organism>
<accession>A0A8X6I915</accession>
<dbReference type="AlphaFoldDB" id="A0A8X6I915"/>
<sequence length="107" mass="12242">MPWNTTSHHSLNTKKSRHSPHLEHSIRFVAILPFRHTLLTKSITFMTTKNDGAINHKWLVKSKITHTISTYSPHTTRPGIYDPAIGSLSERSNEFCSPIHFKPTLQV</sequence>
<proteinExistence type="predicted"/>
<evidence type="ECO:0000313" key="2">
    <source>
        <dbReference type="Proteomes" id="UP000887013"/>
    </source>
</evidence>
<dbReference type="Proteomes" id="UP000887013">
    <property type="component" value="Unassembled WGS sequence"/>
</dbReference>
<protein>
    <submittedName>
        <fullName evidence="1">Uncharacterized protein</fullName>
    </submittedName>
</protein>
<evidence type="ECO:0000313" key="1">
    <source>
        <dbReference type="EMBL" id="GFS35298.1"/>
    </source>
</evidence>